<evidence type="ECO:0000313" key="2">
    <source>
        <dbReference type="Proteomes" id="UP001259832"/>
    </source>
</evidence>
<protein>
    <recommendedName>
        <fullName evidence="3">Chromo domain-containing protein</fullName>
    </recommendedName>
</protein>
<proteinExistence type="predicted"/>
<reference evidence="1" key="1">
    <citation type="submission" date="2023-08" db="EMBL/GenBank/DDBJ databases">
        <title>Reference Genome Resource for the Citrus Pathogen Phytophthora citrophthora.</title>
        <authorList>
            <person name="Moller H."/>
            <person name="Coetzee B."/>
            <person name="Rose L.J."/>
            <person name="Van Niekerk J.M."/>
        </authorList>
    </citation>
    <scope>NUCLEOTIDE SEQUENCE</scope>
    <source>
        <strain evidence="1">STE-U-9442</strain>
    </source>
</reference>
<gene>
    <name evidence="1" type="ORF">P3T76_007338</name>
</gene>
<evidence type="ECO:0008006" key="3">
    <source>
        <dbReference type="Google" id="ProtNLM"/>
    </source>
</evidence>
<dbReference type="Proteomes" id="UP001259832">
    <property type="component" value="Unassembled WGS sequence"/>
</dbReference>
<organism evidence="1 2">
    <name type="scientific">Phytophthora citrophthora</name>
    <dbReference type="NCBI Taxonomy" id="4793"/>
    <lineage>
        <taxon>Eukaryota</taxon>
        <taxon>Sar</taxon>
        <taxon>Stramenopiles</taxon>
        <taxon>Oomycota</taxon>
        <taxon>Peronosporomycetes</taxon>
        <taxon>Peronosporales</taxon>
        <taxon>Peronosporaceae</taxon>
        <taxon>Phytophthora</taxon>
    </lineage>
</organism>
<sequence>MCSSHSFRYHLRRNRAFAEKCTNKWVRRTPGRPRARRPALAQESPEDGFYDVDRLLHLFLRQPGQPLQWRVIEEHSLNESSEETSNFIDEVVGLRLAEGVYKWSVRFGDGTLRNYEAEELARVVNRGHQPRFRVTN</sequence>
<dbReference type="AlphaFoldDB" id="A0AAD9GN20"/>
<accession>A0AAD9GN20</accession>
<comment type="caution">
    <text evidence="1">The sequence shown here is derived from an EMBL/GenBank/DDBJ whole genome shotgun (WGS) entry which is preliminary data.</text>
</comment>
<dbReference type="EMBL" id="JASMQC010000012">
    <property type="protein sequence ID" value="KAK1941472.1"/>
    <property type="molecule type" value="Genomic_DNA"/>
</dbReference>
<evidence type="ECO:0000313" key="1">
    <source>
        <dbReference type="EMBL" id="KAK1941472.1"/>
    </source>
</evidence>
<name>A0AAD9GN20_9STRA</name>
<keyword evidence="2" id="KW-1185">Reference proteome</keyword>